<accession>A0ABW0K6W8</accession>
<proteinExistence type="predicted"/>
<keyword evidence="1" id="KW-0812">Transmembrane</keyword>
<evidence type="ECO:0000313" key="3">
    <source>
        <dbReference type="Proteomes" id="UP001596044"/>
    </source>
</evidence>
<keyword evidence="1" id="KW-0472">Membrane</keyword>
<organism evidence="2 3">
    <name type="scientific">Paenibacillus aestuarii</name>
    <dbReference type="NCBI Taxonomy" id="516965"/>
    <lineage>
        <taxon>Bacteria</taxon>
        <taxon>Bacillati</taxon>
        <taxon>Bacillota</taxon>
        <taxon>Bacilli</taxon>
        <taxon>Bacillales</taxon>
        <taxon>Paenibacillaceae</taxon>
        <taxon>Paenibacillus</taxon>
    </lineage>
</organism>
<name>A0ABW0K6W8_9BACL</name>
<sequence>MQQTNMSVWFWARIFLAILLVAAIFSRIHGPTKKEEQERLQWQGSASAWLPAEQATTVTSSTTPNKGVMPELIIAHQKRDARLQLSVRLKPIGTKDSAEVHPVGTGTLTNGEAKIHLFINSTSTLTKRKLADGTVYVSGTMSGILNLKGKQTNVDLVIKWVEDTNEIAIAYPYTDQGGVILFGTGMQKHRDEIDSIQ</sequence>
<evidence type="ECO:0000256" key="1">
    <source>
        <dbReference type="SAM" id="Phobius"/>
    </source>
</evidence>
<comment type="caution">
    <text evidence="2">The sequence shown here is derived from an EMBL/GenBank/DDBJ whole genome shotgun (WGS) entry which is preliminary data.</text>
</comment>
<dbReference type="Proteomes" id="UP001596044">
    <property type="component" value="Unassembled WGS sequence"/>
</dbReference>
<reference evidence="3" key="1">
    <citation type="journal article" date="2019" name="Int. J. Syst. Evol. Microbiol.">
        <title>The Global Catalogue of Microorganisms (GCM) 10K type strain sequencing project: providing services to taxonomists for standard genome sequencing and annotation.</title>
        <authorList>
            <consortium name="The Broad Institute Genomics Platform"/>
            <consortium name="The Broad Institute Genome Sequencing Center for Infectious Disease"/>
            <person name="Wu L."/>
            <person name="Ma J."/>
        </authorList>
    </citation>
    <scope>NUCLEOTIDE SEQUENCE [LARGE SCALE GENOMIC DNA]</scope>
    <source>
        <strain evidence="3">KACC 11904</strain>
    </source>
</reference>
<keyword evidence="3" id="KW-1185">Reference proteome</keyword>
<gene>
    <name evidence="2" type="ORF">ACFPOG_09860</name>
</gene>
<dbReference type="EMBL" id="JBHSMJ010000009">
    <property type="protein sequence ID" value="MFC5448568.1"/>
    <property type="molecule type" value="Genomic_DNA"/>
</dbReference>
<dbReference type="RefSeq" id="WP_270878235.1">
    <property type="nucleotide sequence ID" value="NZ_JAQFVF010000018.1"/>
</dbReference>
<protein>
    <submittedName>
        <fullName evidence="2">Uncharacterized protein</fullName>
    </submittedName>
</protein>
<keyword evidence="1" id="KW-1133">Transmembrane helix</keyword>
<evidence type="ECO:0000313" key="2">
    <source>
        <dbReference type="EMBL" id="MFC5448568.1"/>
    </source>
</evidence>
<feature type="transmembrane region" description="Helical" evidence="1">
    <location>
        <begin position="6"/>
        <end position="25"/>
    </location>
</feature>